<keyword evidence="2" id="KW-1185">Reference proteome</keyword>
<dbReference type="Proteomes" id="UP001153050">
    <property type="component" value="Unassembled WGS sequence"/>
</dbReference>
<gene>
    <name evidence="1" type="ORF">MES5069_370044</name>
</gene>
<evidence type="ECO:0000313" key="2">
    <source>
        <dbReference type="Proteomes" id="UP001153050"/>
    </source>
</evidence>
<dbReference type="EMBL" id="CAKXZT010000132">
    <property type="protein sequence ID" value="CAH2403355.1"/>
    <property type="molecule type" value="Genomic_DNA"/>
</dbReference>
<name>A0ABN8JZA9_9HYPH</name>
<proteinExistence type="predicted"/>
<evidence type="ECO:0000313" key="1">
    <source>
        <dbReference type="EMBL" id="CAH2403355.1"/>
    </source>
</evidence>
<sequence length="38" mass="3902">MGLEQARATVSALEALGLPAAVMTASGRVLTVNGCWKK</sequence>
<organism evidence="1 2">
    <name type="scientific">Mesorhizobium escarrei</name>
    <dbReference type="NCBI Taxonomy" id="666018"/>
    <lineage>
        <taxon>Bacteria</taxon>
        <taxon>Pseudomonadati</taxon>
        <taxon>Pseudomonadota</taxon>
        <taxon>Alphaproteobacteria</taxon>
        <taxon>Hyphomicrobiales</taxon>
        <taxon>Phyllobacteriaceae</taxon>
        <taxon>Mesorhizobium</taxon>
    </lineage>
</organism>
<protein>
    <submittedName>
        <fullName evidence="1">Uncharacterized protein</fullName>
    </submittedName>
</protein>
<comment type="caution">
    <text evidence="1">The sequence shown here is derived from an EMBL/GenBank/DDBJ whole genome shotgun (WGS) entry which is preliminary data.</text>
</comment>
<reference evidence="1 2" key="1">
    <citation type="submission" date="2022-03" db="EMBL/GenBank/DDBJ databases">
        <authorList>
            <person name="Brunel B."/>
        </authorList>
    </citation>
    <scope>NUCLEOTIDE SEQUENCE [LARGE SCALE GENOMIC DNA]</scope>
    <source>
        <strain evidence="1">STM5069sample</strain>
    </source>
</reference>
<accession>A0ABN8JZA9</accession>